<dbReference type="GO" id="GO:0003677">
    <property type="term" value="F:DNA binding"/>
    <property type="evidence" value="ECO:0007669"/>
    <property type="project" value="InterPro"/>
</dbReference>
<evidence type="ECO:0000313" key="3">
    <source>
        <dbReference type="Proteomes" id="UP000653275"/>
    </source>
</evidence>
<dbReference type="SUPFAM" id="SSF47413">
    <property type="entry name" value="lambda repressor-like DNA-binding domains"/>
    <property type="match status" value="1"/>
</dbReference>
<proteinExistence type="predicted"/>
<gene>
    <name evidence="2" type="ORF">I7V27_20525</name>
</gene>
<reference evidence="2" key="1">
    <citation type="submission" date="2020-12" db="EMBL/GenBank/DDBJ databases">
        <title>Draft genome sequence of Enterobacter spp., Lelliottia spp. and Serratia spp. isolated from drinking water reservoirs and lakes.</title>
        <authorList>
            <person name="Reitter C."/>
            <person name="Neuhaus K."/>
            <person name="Huegler M."/>
        </authorList>
    </citation>
    <scope>NUCLEOTIDE SEQUENCE</scope>
    <source>
        <strain evidence="2">TZW15</strain>
    </source>
</reference>
<dbReference type="CDD" id="cd00093">
    <property type="entry name" value="HTH_XRE"/>
    <property type="match status" value="1"/>
</dbReference>
<organism evidence="2 3">
    <name type="scientific">Lelliottia amnigena</name>
    <name type="common">Enterobacter amnigenus</name>
    <dbReference type="NCBI Taxonomy" id="61646"/>
    <lineage>
        <taxon>Bacteria</taxon>
        <taxon>Pseudomonadati</taxon>
        <taxon>Pseudomonadota</taxon>
        <taxon>Gammaproteobacteria</taxon>
        <taxon>Enterobacterales</taxon>
        <taxon>Enterobacteriaceae</taxon>
        <taxon>Lelliottia</taxon>
    </lineage>
</organism>
<dbReference type="InterPro" id="IPR001387">
    <property type="entry name" value="Cro/C1-type_HTH"/>
</dbReference>
<evidence type="ECO:0000259" key="1">
    <source>
        <dbReference type="PROSITE" id="PS50943"/>
    </source>
</evidence>
<protein>
    <submittedName>
        <fullName evidence="2">Helix-turn-helix transcriptional regulator</fullName>
    </submittedName>
</protein>
<dbReference type="PROSITE" id="PS50943">
    <property type="entry name" value="HTH_CROC1"/>
    <property type="match status" value="1"/>
</dbReference>
<dbReference type="RefSeq" id="WP_202666404.1">
    <property type="nucleotide sequence ID" value="NZ_JAENMR010000016.1"/>
</dbReference>
<sequence length="99" mass="11084">MQLSEKIRKIRISEGLTQAKFCEITQLPMGTLKRYEGGKSEPSVGALLHITQHPMFKKYALWLTTDETAPEIGQISPQCSPDSQDMTVDTDECLSGRKI</sequence>
<dbReference type="InterPro" id="IPR010982">
    <property type="entry name" value="Lambda_DNA-bd_dom_sf"/>
</dbReference>
<dbReference type="EMBL" id="JAENMS010000015">
    <property type="protein sequence ID" value="MBL5936823.1"/>
    <property type="molecule type" value="Genomic_DNA"/>
</dbReference>
<dbReference type="Proteomes" id="UP000653275">
    <property type="component" value="Unassembled WGS sequence"/>
</dbReference>
<evidence type="ECO:0000313" key="2">
    <source>
        <dbReference type="EMBL" id="MBL5936823.1"/>
    </source>
</evidence>
<dbReference type="Gene3D" id="1.10.260.40">
    <property type="entry name" value="lambda repressor-like DNA-binding domains"/>
    <property type="match status" value="1"/>
</dbReference>
<comment type="caution">
    <text evidence="2">The sequence shown here is derived from an EMBL/GenBank/DDBJ whole genome shotgun (WGS) entry which is preliminary data.</text>
</comment>
<dbReference type="Pfam" id="PF01381">
    <property type="entry name" value="HTH_3"/>
    <property type="match status" value="1"/>
</dbReference>
<dbReference type="AlphaFoldDB" id="A0AAP2F1B1"/>
<dbReference type="SMART" id="SM00530">
    <property type="entry name" value="HTH_XRE"/>
    <property type="match status" value="1"/>
</dbReference>
<feature type="domain" description="HTH cro/C1-type" evidence="1">
    <location>
        <begin position="7"/>
        <end position="44"/>
    </location>
</feature>
<accession>A0AAP2F1B1</accession>
<name>A0AAP2F1B1_LELAM</name>